<dbReference type="RefSeq" id="WP_152542262.1">
    <property type="nucleotide sequence ID" value="NZ_CBFGNQ010000002.1"/>
</dbReference>
<proteinExistence type="predicted"/>
<sequence length="79" mass="9055">MRTFPVRFRKASMELDVLVTSSDNCLRFKVELVTGEPDPIVLSRANGKWTIEHPGSRCFPPEGYEDLEKAIDNYLEKNP</sequence>
<name>A0ABU8NJF6_9SPHI</name>
<comment type="caution">
    <text evidence="1">The sequence shown here is derived from an EMBL/GenBank/DDBJ whole genome shotgun (WGS) entry which is preliminary data.</text>
</comment>
<organism evidence="1 2">
    <name type="scientific">Pedobacter panaciterrae</name>
    <dbReference type="NCBI Taxonomy" id="363849"/>
    <lineage>
        <taxon>Bacteria</taxon>
        <taxon>Pseudomonadati</taxon>
        <taxon>Bacteroidota</taxon>
        <taxon>Sphingobacteriia</taxon>
        <taxon>Sphingobacteriales</taxon>
        <taxon>Sphingobacteriaceae</taxon>
        <taxon>Pedobacter</taxon>
    </lineage>
</organism>
<protein>
    <submittedName>
        <fullName evidence="1">Uncharacterized protein</fullName>
    </submittedName>
</protein>
<keyword evidence="2" id="KW-1185">Reference proteome</keyword>
<dbReference type="Proteomes" id="UP001378956">
    <property type="component" value="Unassembled WGS sequence"/>
</dbReference>
<gene>
    <name evidence="1" type="ORF">WAE58_08130</name>
</gene>
<evidence type="ECO:0000313" key="2">
    <source>
        <dbReference type="Proteomes" id="UP001378956"/>
    </source>
</evidence>
<accession>A0ABU8NJF6</accession>
<evidence type="ECO:0000313" key="1">
    <source>
        <dbReference type="EMBL" id="MEJ2902390.1"/>
    </source>
</evidence>
<reference evidence="1 2" key="1">
    <citation type="submission" date="2024-03" db="EMBL/GenBank/DDBJ databases">
        <title>Sequence of Lycoming College Course Isolates.</title>
        <authorList>
            <person name="Plotts O."/>
            <person name="Newman J."/>
        </authorList>
    </citation>
    <scope>NUCLEOTIDE SEQUENCE [LARGE SCALE GENOMIC DNA]</scope>
    <source>
        <strain evidence="1 2">CJB-3</strain>
    </source>
</reference>
<dbReference type="EMBL" id="JBBEUB010000002">
    <property type="protein sequence ID" value="MEJ2902390.1"/>
    <property type="molecule type" value="Genomic_DNA"/>
</dbReference>